<organism evidence="3 5">
    <name type="scientific">Rotaria magnacalcarata</name>
    <dbReference type="NCBI Taxonomy" id="392030"/>
    <lineage>
        <taxon>Eukaryota</taxon>
        <taxon>Metazoa</taxon>
        <taxon>Spiralia</taxon>
        <taxon>Gnathifera</taxon>
        <taxon>Rotifera</taxon>
        <taxon>Eurotatoria</taxon>
        <taxon>Bdelloidea</taxon>
        <taxon>Philodinida</taxon>
        <taxon>Philodinidae</taxon>
        <taxon>Rotaria</taxon>
    </lineage>
</organism>
<feature type="non-terminal residue" evidence="3">
    <location>
        <position position="50"/>
    </location>
</feature>
<sequence>MFLLLVYLGGAVLEEGDAVDLVMRFDPRKVEWSADVAPMRIARSGSTAVV</sequence>
<evidence type="ECO:0000313" key="2">
    <source>
        <dbReference type="EMBL" id="CAF4505558.1"/>
    </source>
</evidence>
<evidence type="ECO:0000313" key="4">
    <source>
        <dbReference type="EMBL" id="CAF4643971.1"/>
    </source>
</evidence>
<evidence type="ECO:0000313" key="3">
    <source>
        <dbReference type="EMBL" id="CAF4525236.1"/>
    </source>
</evidence>
<keyword evidence="1" id="KW-0732">Signal</keyword>
<evidence type="ECO:0000313" key="5">
    <source>
        <dbReference type="Proteomes" id="UP000681967"/>
    </source>
</evidence>
<dbReference type="AlphaFoldDB" id="A0A8S2XZM2"/>
<comment type="caution">
    <text evidence="3">The sequence shown here is derived from an EMBL/GenBank/DDBJ whole genome shotgun (WGS) entry which is preliminary data.</text>
</comment>
<accession>A0A8S2XZM2</accession>
<proteinExistence type="predicted"/>
<name>A0A8S2XZM2_9BILA</name>
<feature type="chain" id="PRO_5036273892" evidence="1">
    <location>
        <begin position="19"/>
        <end position="50"/>
    </location>
</feature>
<feature type="signal peptide" evidence="1">
    <location>
        <begin position="1"/>
        <end position="18"/>
    </location>
</feature>
<dbReference type="EMBL" id="CAJOBH010078447">
    <property type="protein sequence ID" value="CAF4505558.1"/>
    <property type="molecule type" value="Genomic_DNA"/>
</dbReference>
<dbReference type="Proteomes" id="UP000681967">
    <property type="component" value="Unassembled WGS sequence"/>
</dbReference>
<dbReference type="Proteomes" id="UP000681720">
    <property type="component" value="Unassembled WGS sequence"/>
</dbReference>
<dbReference type="EMBL" id="CAJOBJ010113778">
    <property type="protein sequence ID" value="CAF4643971.1"/>
    <property type="molecule type" value="Genomic_DNA"/>
</dbReference>
<reference evidence="3" key="1">
    <citation type="submission" date="2021-02" db="EMBL/GenBank/DDBJ databases">
        <authorList>
            <person name="Nowell W R."/>
        </authorList>
    </citation>
    <scope>NUCLEOTIDE SEQUENCE</scope>
</reference>
<gene>
    <name evidence="2" type="ORF">BYL167_LOCUS36211</name>
    <name evidence="3" type="ORF">BYL167_LOCUS37076</name>
    <name evidence="4" type="ORF">GIL414_LOCUS40757</name>
</gene>
<dbReference type="EMBL" id="CAJOBH010082815">
    <property type="protein sequence ID" value="CAF4525236.1"/>
    <property type="molecule type" value="Genomic_DNA"/>
</dbReference>
<protein>
    <submittedName>
        <fullName evidence="3">Uncharacterized protein</fullName>
    </submittedName>
</protein>
<evidence type="ECO:0000256" key="1">
    <source>
        <dbReference type="SAM" id="SignalP"/>
    </source>
</evidence>